<keyword evidence="3 6" id="KW-1133">Transmembrane helix</keyword>
<dbReference type="InterPro" id="IPR018499">
    <property type="entry name" value="Tetraspanin/Peripherin"/>
</dbReference>
<evidence type="ECO:0000256" key="2">
    <source>
        <dbReference type="ARBA" id="ARBA00022692"/>
    </source>
</evidence>
<evidence type="ECO:0000256" key="1">
    <source>
        <dbReference type="ARBA" id="ARBA00004141"/>
    </source>
</evidence>
<dbReference type="GeneID" id="107069161"/>
<dbReference type="Proteomes" id="UP000694924">
    <property type="component" value="Unplaced"/>
</dbReference>
<keyword evidence="4 6" id="KW-0472">Membrane</keyword>
<sequence length="742" mass="86188">KLIKSSKHFVTFCFCQKNVFVKFVLRPGLTSRPSRRAGDGHLWPTVIVVAAVPCAPVYLLGLKAYLCLNLGIPRNNKCCRQFEEDNSEHSDFQDSPDDVVNNDKNNGLEANRILFLHAILCLISGCLVGAINVACFLKSTTFQEKIREDGSFDNLIEAMNNYAYDDRVRSYVDAVQMEFQCCGSEDYRDWFHVSWWAKRSTEYFDYEDNERQQEGGRQSMEKKDEGKIATVFKDVPFSCCTNKFVEPCGHREILRASQVCNFGLNKEETVWNVGCRSIILTHARVIGLFLIFFLICLSLYQFLLGILSRLVQTAHSNEFYIGPEKLYYRAWIFSNTLSPCSKHYTNLFQESDEDTIETRSLLQETLESSPPSPPPPPPIIVSSDKRNSNKRKRQQEHKFVLTPRGSVQLLQIDRLRKIRSSPILSTNEPIKNTYKQDDNDSLLEKSDTSIRANLKFRENKNLSNAVIAPVPPPFPPQSEEYEEKRNFDNTRNKIEREFISKPSKQDRQKLLNKFEQIFKIEERNRRESGGADVPRPWEQLVQRSIDSPDKVNHSSRESEKSHVLSRFQATDAYDRFRGTLQDTLSRRENPHLQNRTTIRRSARPGRMCPCCSKRNHQHFNGNNVDPEDYRIVQRTNLLPDIPCPPTPPAIPLALHDCTSPRYPRPTLIRLQQQEQRRQQRQCHLRNFQRNVNDNKHQPPPWTLAATSFSHPSNNNCIHCQTRHFLTTNKQHYRRSINSNRFY</sequence>
<comment type="subcellular location">
    <subcellularLocation>
        <location evidence="1">Membrane</location>
        <topology evidence="1">Multi-pass membrane protein</topology>
    </subcellularLocation>
</comment>
<evidence type="ECO:0000256" key="6">
    <source>
        <dbReference type="SAM" id="Phobius"/>
    </source>
</evidence>
<evidence type="ECO:0000256" key="4">
    <source>
        <dbReference type="ARBA" id="ARBA00023136"/>
    </source>
</evidence>
<feature type="transmembrane region" description="Helical" evidence="6">
    <location>
        <begin position="42"/>
        <end position="61"/>
    </location>
</feature>
<dbReference type="Pfam" id="PF00335">
    <property type="entry name" value="Tetraspanin"/>
    <property type="match status" value="1"/>
</dbReference>
<name>A0ABM1INA7_POLDO</name>
<dbReference type="Gene3D" id="1.10.1450.10">
    <property type="entry name" value="Tetraspanin"/>
    <property type="match status" value="1"/>
</dbReference>
<proteinExistence type="predicted"/>
<dbReference type="InterPro" id="IPR008952">
    <property type="entry name" value="Tetraspanin_EC2_sf"/>
</dbReference>
<accession>A0ABM1INA7</accession>
<evidence type="ECO:0000256" key="5">
    <source>
        <dbReference type="SAM" id="MobiDB-lite"/>
    </source>
</evidence>
<protein>
    <submittedName>
        <fullName evidence="8">Uncharacterized protein LOC107069161</fullName>
    </submittedName>
</protein>
<dbReference type="SUPFAM" id="SSF48652">
    <property type="entry name" value="Tetraspanin"/>
    <property type="match status" value="1"/>
</dbReference>
<feature type="transmembrane region" description="Helical" evidence="6">
    <location>
        <begin position="285"/>
        <end position="307"/>
    </location>
</feature>
<evidence type="ECO:0000256" key="3">
    <source>
        <dbReference type="ARBA" id="ARBA00022989"/>
    </source>
</evidence>
<dbReference type="PRINTS" id="PR00218">
    <property type="entry name" value="PERIPHERNRDS"/>
</dbReference>
<gene>
    <name evidence="8" type="primary">LOC107069161</name>
</gene>
<feature type="compositionally biased region" description="Basic and acidic residues" evidence="5">
    <location>
        <begin position="546"/>
        <end position="562"/>
    </location>
</feature>
<feature type="region of interest" description="Disordered" evidence="5">
    <location>
        <begin position="362"/>
        <end position="398"/>
    </location>
</feature>
<keyword evidence="7" id="KW-1185">Reference proteome</keyword>
<keyword evidence="2 6" id="KW-0812">Transmembrane</keyword>
<feature type="compositionally biased region" description="Pro residues" evidence="5">
    <location>
        <begin position="370"/>
        <end position="379"/>
    </location>
</feature>
<feature type="region of interest" description="Disordered" evidence="5">
    <location>
        <begin position="544"/>
        <end position="566"/>
    </location>
</feature>
<evidence type="ECO:0000313" key="7">
    <source>
        <dbReference type="Proteomes" id="UP000694924"/>
    </source>
</evidence>
<organism evidence="7 8">
    <name type="scientific">Polistes dominula</name>
    <name type="common">European paper wasp</name>
    <name type="synonym">Vespa dominula</name>
    <dbReference type="NCBI Taxonomy" id="743375"/>
    <lineage>
        <taxon>Eukaryota</taxon>
        <taxon>Metazoa</taxon>
        <taxon>Ecdysozoa</taxon>
        <taxon>Arthropoda</taxon>
        <taxon>Hexapoda</taxon>
        <taxon>Insecta</taxon>
        <taxon>Pterygota</taxon>
        <taxon>Neoptera</taxon>
        <taxon>Endopterygota</taxon>
        <taxon>Hymenoptera</taxon>
        <taxon>Apocrita</taxon>
        <taxon>Aculeata</taxon>
        <taxon>Vespoidea</taxon>
        <taxon>Vespidae</taxon>
        <taxon>Polistinae</taxon>
        <taxon>Polistini</taxon>
        <taxon>Polistes</taxon>
    </lineage>
</organism>
<dbReference type="InterPro" id="IPR000830">
    <property type="entry name" value="Peripherin/rom-1"/>
</dbReference>
<evidence type="ECO:0000313" key="8">
    <source>
        <dbReference type="RefSeq" id="XP_015181694.1"/>
    </source>
</evidence>
<dbReference type="RefSeq" id="XP_015181694.1">
    <property type="nucleotide sequence ID" value="XM_015326208.1"/>
</dbReference>
<feature type="non-terminal residue" evidence="8">
    <location>
        <position position="1"/>
    </location>
</feature>
<feature type="transmembrane region" description="Helical" evidence="6">
    <location>
        <begin position="113"/>
        <end position="137"/>
    </location>
</feature>
<reference evidence="8" key="1">
    <citation type="submission" date="2025-08" db="UniProtKB">
        <authorList>
            <consortium name="RefSeq"/>
        </authorList>
    </citation>
    <scope>IDENTIFICATION</scope>
    <source>
        <tissue evidence="8">Whole body</tissue>
    </source>
</reference>